<dbReference type="SMART" id="SM00260">
    <property type="entry name" value="CheW"/>
    <property type="match status" value="1"/>
</dbReference>
<name>A0ABW0NYQ7_9HYPH</name>
<feature type="domain" description="CheW-like" evidence="1">
    <location>
        <begin position="21"/>
        <end position="160"/>
    </location>
</feature>
<accession>A0ABW0NYQ7</accession>
<protein>
    <submittedName>
        <fullName evidence="2">Chemotaxis protein CheW</fullName>
    </submittedName>
</protein>
<dbReference type="Gene3D" id="2.30.30.40">
    <property type="entry name" value="SH3 Domains"/>
    <property type="match status" value="1"/>
</dbReference>
<dbReference type="PANTHER" id="PTHR22617:SF23">
    <property type="entry name" value="CHEMOTAXIS PROTEIN CHEW"/>
    <property type="match status" value="1"/>
</dbReference>
<dbReference type="InterPro" id="IPR039315">
    <property type="entry name" value="CheW"/>
</dbReference>
<dbReference type="SUPFAM" id="SSF50341">
    <property type="entry name" value="CheW-like"/>
    <property type="match status" value="1"/>
</dbReference>
<organism evidence="2 3">
    <name type="scientific">Bosea massiliensis</name>
    <dbReference type="NCBI Taxonomy" id="151419"/>
    <lineage>
        <taxon>Bacteria</taxon>
        <taxon>Pseudomonadati</taxon>
        <taxon>Pseudomonadota</taxon>
        <taxon>Alphaproteobacteria</taxon>
        <taxon>Hyphomicrobiales</taxon>
        <taxon>Boseaceae</taxon>
        <taxon>Bosea</taxon>
    </lineage>
</organism>
<evidence type="ECO:0000259" key="1">
    <source>
        <dbReference type="PROSITE" id="PS50851"/>
    </source>
</evidence>
<dbReference type="Proteomes" id="UP001596060">
    <property type="component" value="Unassembled WGS sequence"/>
</dbReference>
<proteinExistence type="predicted"/>
<dbReference type="InterPro" id="IPR002545">
    <property type="entry name" value="CheW-lke_dom"/>
</dbReference>
<dbReference type="InterPro" id="IPR036061">
    <property type="entry name" value="CheW-like_dom_sf"/>
</dbReference>
<gene>
    <name evidence="2" type="ORF">ACFPN9_00775</name>
</gene>
<dbReference type="PANTHER" id="PTHR22617">
    <property type="entry name" value="CHEMOTAXIS SENSOR HISTIDINE KINASE-RELATED"/>
    <property type="match status" value="1"/>
</dbReference>
<comment type="caution">
    <text evidence="2">The sequence shown here is derived from an EMBL/GenBank/DDBJ whole genome shotgun (WGS) entry which is preliminary data.</text>
</comment>
<evidence type="ECO:0000313" key="2">
    <source>
        <dbReference type="EMBL" id="MFC5503784.1"/>
    </source>
</evidence>
<sequence length="172" mass="18203">MTMTLQLGEKHFSSAQPESAARRIVTFKVGDRTFGIDVGMVREIKGWQATTPLPHAAPHVRGVLNLRGVILAVYDLRTSIGLGTTNATATHVIVVVDVEDKVAGLLVDSVSDIVDVPVSAVRPAPDLERDEHGLIEGLVLLDTDIVALLDLAAVIRDGGAEGQQVAKVARAS</sequence>
<dbReference type="PROSITE" id="PS50851">
    <property type="entry name" value="CHEW"/>
    <property type="match status" value="1"/>
</dbReference>
<dbReference type="EMBL" id="JBHSLU010000003">
    <property type="protein sequence ID" value="MFC5503784.1"/>
    <property type="molecule type" value="Genomic_DNA"/>
</dbReference>
<dbReference type="Pfam" id="PF01584">
    <property type="entry name" value="CheW"/>
    <property type="match status" value="1"/>
</dbReference>
<dbReference type="Gene3D" id="2.40.50.180">
    <property type="entry name" value="CheA-289, Domain 4"/>
    <property type="match status" value="1"/>
</dbReference>
<dbReference type="RefSeq" id="WP_066722089.1">
    <property type="nucleotide sequence ID" value="NZ_JBHSLU010000003.1"/>
</dbReference>
<keyword evidence="3" id="KW-1185">Reference proteome</keyword>
<reference evidence="3" key="1">
    <citation type="journal article" date="2019" name="Int. J. Syst. Evol. Microbiol.">
        <title>The Global Catalogue of Microorganisms (GCM) 10K type strain sequencing project: providing services to taxonomists for standard genome sequencing and annotation.</title>
        <authorList>
            <consortium name="The Broad Institute Genomics Platform"/>
            <consortium name="The Broad Institute Genome Sequencing Center for Infectious Disease"/>
            <person name="Wu L."/>
            <person name="Ma J."/>
        </authorList>
    </citation>
    <scope>NUCLEOTIDE SEQUENCE [LARGE SCALE GENOMIC DNA]</scope>
    <source>
        <strain evidence="3">CCUG 43117</strain>
    </source>
</reference>
<evidence type="ECO:0000313" key="3">
    <source>
        <dbReference type="Proteomes" id="UP001596060"/>
    </source>
</evidence>